<accession>A0A9R0YR77</accession>
<dbReference type="InterPro" id="IPR010604">
    <property type="entry name" value="Plant_AUG7"/>
</dbReference>
<keyword evidence="2" id="KW-1185">Reference proteome</keyword>
<protein>
    <submittedName>
        <fullName evidence="1">Uncharacterized protein</fullName>
    </submittedName>
</protein>
<name>A0A9R0YR77_TRITD</name>
<dbReference type="Proteomes" id="UP000324705">
    <property type="component" value="Chromosome 6B"/>
</dbReference>
<dbReference type="GO" id="GO:0051011">
    <property type="term" value="F:microtubule minus-end binding"/>
    <property type="evidence" value="ECO:0007669"/>
    <property type="project" value="InterPro"/>
</dbReference>
<evidence type="ECO:0000313" key="1">
    <source>
        <dbReference type="EMBL" id="VAI59484.1"/>
    </source>
</evidence>
<reference evidence="1 2" key="1">
    <citation type="submission" date="2017-09" db="EMBL/GenBank/DDBJ databases">
        <authorList>
            <consortium name="International Durum Wheat Genome Sequencing Consortium (IDWGSC)"/>
            <person name="Milanesi L."/>
        </authorList>
    </citation>
    <scope>NUCLEOTIDE SEQUENCE [LARGE SCALE GENOMIC DNA]</scope>
    <source>
        <strain evidence="2">cv. Svevo</strain>
    </source>
</reference>
<organism evidence="1 2">
    <name type="scientific">Triticum turgidum subsp. durum</name>
    <name type="common">Durum wheat</name>
    <name type="synonym">Triticum durum</name>
    <dbReference type="NCBI Taxonomy" id="4567"/>
    <lineage>
        <taxon>Eukaryota</taxon>
        <taxon>Viridiplantae</taxon>
        <taxon>Streptophyta</taxon>
        <taxon>Embryophyta</taxon>
        <taxon>Tracheophyta</taxon>
        <taxon>Spermatophyta</taxon>
        <taxon>Magnoliopsida</taxon>
        <taxon>Liliopsida</taxon>
        <taxon>Poales</taxon>
        <taxon>Poaceae</taxon>
        <taxon>BOP clade</taxon>
        <taxon>Pooideae</taxon>
        <taxon>Triticodae</taxon>
        <taxon>Triticeae</taxon>
        <taxon>Triticinae</taxon>
        <taxon>Triticum</taxon>
    </lineage>
</organism>
<dbReference type="EMBL" id="LT934122">
    <property type="protein sequence ID" value="VAI59484.1"/>
    <property type="molecule type" value="Genomic_DNA"/>
</dbReference>
<dbReference type="AlphaFoldDB" id="A0A9R0YR77"/>
<dbReference type="Gramene" id="TRITD6Bv1G150570.1">
    <property type="protein sequence ID" value="TRITD6Bv1G150570.1"/>
    <property type="gene ID" value="TRITD6Bv1G150570"/>
</dbReference>
<gene>
    <name evidence="1" type="ORF">TRITD_6Bv1G150570</name>
</gene>
<dbReference type="Pfam" id="PF06694">
    <property type="entry name" value="Plant_NMP1"/>
    <property type="match status" value="1"/>
</dbReference>
<evidence type="ECO:0000313" key="2">
    <source>
        <dbReference type="Proteomes" id="UP000324705"/>
    </source>
</evidence>
<proteinExistence type="predicted"/>
<sequence length="95" mass="11207">MQEVQFACNFLLLVSDYPLFCVHLLEAYMNLCHLSSSKMPGIAELELKLSEYTKKMSYLQQMVQELASKYDYNLNEDYAETELKLREHCNRLSEQ</sequence>